<dbReference type="PROSITE" id="PS51257">
    <property type="entry name" value="PROKAR_LIPOPROTEIN"/>
    <property type="match status" value="1"/>
</dbReference>
<keyword evidence="6 13" id="KW-0732">Signal</keyword>
<dbReference type="InterPro" id="IPR004565">
    <property type="entry name" value="OM_lipoprot_LolB"/>
</dbReference>
<evidence type="ECO:0000256" key="2">
    <source>
        <dbReference type="ARBA" id="ARBA00009696"/>
    </source>
</evidence>
<sequence length="218" mass="24649">MDKLHRITSLFFIALLMVGCTSIPEQPTSVEWQAHSYQLSQIQSYRASGKLGYISPEQRQSLNFTWTHSKSSSQLRLTTFLGQTALNLTVDKNGAKVVTYDDQVFTHKNATILVKQLTGLQIPVQHLPQWLLALPEQADTYQLNAITNTLDSLTKQVNGDTWTIDFSKYQDIELPKNNLQDDLNSSGQLPTIPLPSRLSFKQDSNKINIVISKWTLTK</sequence>
<keyword evidence="8 13" id="KW-0472">Membrane</keyword>
<organism evidence="14 15">
    <name type="scientific">Vibrio gallaecicus</name>
    <dbReference type="NCBI Taxonomy" id="552386"/>
    <lineage>
        <taxon>Bacteria</taxon>
        <taxon>Pseudomonadati</taxon>
        <taxon>Pseudomonadota</taxon>
        <taxon>Gammaproteobacteria</taxon>
        <taxon>Vibrionales</taxon>
        <taxon>Vibrionaceae</taxon>
        <taxon>Vibrio</taxon>
    </lineage>
</organism>
<evidence type="ECO:0000256" key="13">
    <source>
        <dbReference type="HAMAP-Rule" id="MF_00233"/>
    </source>
</evidence>
<evidence type="ECO:0000256" key="3">
    <source>
        <dbReference type="ARBA" id="ARBA00011245"/>
    </source>
</evidence>
<dbReference type="SUPFAM" id="SSF89392">
    <property type="entry name" value="Prokaryotic lipoproteins and lipoprotein localization factors"/>
    <property type="match status" value="1"/>
</dbReference>
<evidence type="ECO:0000256" key="4">
    <source>
        <dbReference type="ARBA" id="ARBA00016202"/>
    </source>
</evidence>
<reference evidence="14 15" key="1">
    <citation type="journal article" date="2024" name="ISME J.">
        <title>Tailless and filamentous prophages are predominant in marine Vibrio.</title>
        <authorList>
            <person name="Steensen K."/>
            <person name="Seneca J."/>
            <person name="Bartlau N."/>
            <person name="Yu X.A."/>
            <person name="Hussain F.A."/>
            <person name="Polz M.F."/>
        </authorList>
    </citation>
    <scope>NUCLEOTIDE SEQUENCE [LARGE SCALE GENOMIC DNA]</scope>
    <source>
        <strain evidence="14 15">10N.222.51.A1</strain>
    </source>
</reference>
<gene>
    <name evidence="13 14" type="primary">lolB</name>
    <name evidence="14" type="ORF">AB4566_05775</name>
</gene>
<keyword evidence="12 13" id="KW-0449">Lipoprotein</keyword>
<dbReference type="RefSeq" id="WP_372265281.1">
    <property type="nucleotide sequence ID" value="NZ_JBFRUW010000015.1"/>
</dbReference>
<comment type="similarity">
    <text evidence="2 13">Belongs to the LolB family.</text>
</comment>
<evidence type="ECO:0000256" key="9">
    <source>
        <dbReference type="ARBA" id="ARBA00023139"/>
    </source>
</evidence>
<proteinExistence type="inferred from homology"/>
<evidence type="ECO:0000313" key="15">
    <source>
        <dbReference type="Proteomes" id="UP001570417"/>
    </source>
</evidence>
<evidence type="ECO:0000313" key="14">
    <source>
        <dbReference type="EMBL" id="MFA0567779.1"/>
    </source>
</evidence>
<evidence type="ECO:0000256" key="1">
    <source>
        <dbReference type="ARBA" id="ARBA00004459"/>
    </source>
</evidence>
<keyword evidence="7 13" id="KW-0653">Protein transport</keyword>
<evidence type="ECO:0000256" key="6">
    <source>
        <dbReference type="ARBA" id="ARBA00022729"/>
    </source>
</evidence>
<evidence type="ECO:0000256" key="7">
    <source>
        <dbReference type="ARBA" id="ARBA00022927"/>
    </source>
</evidence>
<dbReference type="Pfam" id="PF03550">
    <property type="entry name" value="LolB"/>
    <property type="match status" value="1"/>
</dbReference>
<comment type="subcellular location">
    <subcellularLocation>
        <location evidence="1 13">Cell outer membrane</location>
        <topology evidence="1 13">Lipid-anchor</topology>
    </subcellularLocation>
</comment>
<comment type="function">
    <text evidence="13">Plays a critical role in the incorporation of lipoproteins in the outer membrane after they are released by the LolA protein.</text>
</comment>
<dbReference type="NCBIfam" id="TIGR00548">
    <property type="entry name" value="lolB"/>
    <property type="match status" value="1"/>
</dbReference>
<keyword evidence="11 13" id="KW-0998">Cell outer membrane</keyword>
<keyword evidence="9 13" id="KW-0564">Palmitate</keyword>
<dbReference type="HAMAP" id="MF_00233">
    <property type="entry name" value="LolB"/>
    <property type="match status" value="1"/>
</dbReference>
<keyword evidence="10 13" id="KW-0143">Chaperone</keyword>
<evidence type="ECO:0000256" key="5">
    <source>
        <dbReference type="ARBA" id="ARBA00022448"/>
    </source>
</evidence>
<evidence type="ECO:0000256" key="12">
    <source>
        <dbReference type="ARBA" id="ARBA00023288"/>
    </source>
</evidence>
<evidence type="ECO:0000256" key="11">
    <source>
        <dbReference type="ARBA" id="ARBA00023237"/>
    </source>
</evidence>
<accession>A0ABV4N8Q1</accession>
<dbReference type="InterPro" id="IPR029046">
    <property type="entry name" value="LolA/LolB/LppX"/>
</dbReference>
<dbReference type="EMBL" id="JBFRUW010000015">
    <property type="protein sequence ID" value="MFA0567779.1"/>
    <property type="molecule type" value="Genomic_DNA"/>
</dbReference>
<comment type="subunit">
    <text evidence="3 13">Monomer.</text>
</comment>
<evidence type="ECO:0000256" key="10">
    <source>
        <dbReference type="ARBA" id="ARBA00023186"/>
    </source>
</evidence>
<keyword evidence="15" id="KW-1185">Reference proteome</keyword>
<name>A0ABV4N8Q1_9VIBR</name>
<comment type="caution">
    <text evidence="14">The sequence shown here is derived from an EMBL/GenBank/DDBJ whole genome shotgun (WGS) entry which is preliminary data.</text>
</comment>
<evidence type="ECO:0000256" key="8">
    <source>
        <dbReference type="ARBA" id="ARBA00023136"/>
    </source>
</evidence>
<protein>
    <recommendedName>
        <fullName evidence="4 13">Outer-membrane lipoprotein LolB</fullName>
    </recommendedName>
</protein>
<dbReference type="Gene3D" id="2.50.20.10">
    <property type="entry name" value="Lipoprotein localisation LolA/LolB/LppX"/>
    <property type="match status" value="1"/>
</dbReference>
<dbReference type="Proteomes" id="UP001570417">
    <property type="component" value="Unassembled WGS sequence"/>
</dbReference>
<keyword evidence="5 13" id="KW-0813">Transport</keyword>
<dbReference type="CDD" id="cd16326">
    <property type="entry name" value="LolB"/>
    <property type="match status" value="1"/>
</dbReference>